<accession>A0ABW4KB92</accession>
<name>A0ABW4KB92_9BACI</name>
<evidence type="ECO:0000313" key="1">
    <source>
        <dbReference type="EMBL" id="MFD1705464.1"/>
    </source>
</evidence>
<protein>
    <submittedName>
        <fullName evidence="1">YqxA family protein</fullName>
    </submittedName>
</protein>
<dbReference type="InterPro" id="IPR020534">
    <property type="entry name" value="Uncharacterised_YqxA"/>
</dbReference>
<proteinExistence type="predicted"/>
<comment type="caution">
    <text evidence="1">The sequence shown here is derived from an EMBL/GenBank/DDBJ whole genome shotgun (WGS) entry which is preliminary data.</text>
</comment>
<organism evidence="1 2">
    <name type="scientific">Siminovitchia sediminis</name>
    <dbReference type="NCBI Taxonomy" id="1274353"/>
    <lineage>
        <taxon>Bacteria</taxon>
        <taxon>Bacillati</taxon>
        <taxon>Bacillota</taxon>
        <taxon>Bacilli</taxon>
        <taxon>Bacillales</taxon>
        <taxon>Bacillaceae</taxon>
        <taxon>Siminovitchia</taxon>
    </lineage>
</organism>
<dbReference type="EMBL" id="JBHUEO010000004">
    <property type="protein sequence ID" value="MFD1705464.1"/>
    <property type="molecule type" value="Genomic_DNA"/>
</dbReference>
<dbReference type="RefSeq" id="WP_380771898.1">
    <property type="nucleotide sequence ID" value="NZ_JBHUEO010000004.1"/>
</dbReference>
<dbReference type="Proteomes" id="UP001597301">
    <property type="component" value="Unassembled WGS sequence"/>
</dbReference>
<reference evidence="2" key="1">
    <citation type="journal article" date="2019" name="Int. J. Syst. Evol. Microbiol.">
        <title>The Global Catalogue of Microorganisms (GCM) 10K type strain sequencing project: providing services to taxonomists for standard genome sequencing and annotation.</title>
        <authorList>
            <consortium name="The Broad Institute Genomics Platform"/>
            <consortium name="The Broad Institute Genome Sequencing Center for Infectious Disease"/>
            <person name="Wu L."/>
            <person name="Ma J."/>
        </authorList>
    </citation>
    <scope>NUCLEOTIDE SEQUENCE [LARGE SCALE GENOMIC DNA]</scope>
    <source>
        <strain evidence="2">CGMCC 1.12295</strain>
    </source>
</reference>
<keyword evidence="2" id="KW-1185">Reference proteome</keyword>
<sequence>MGKFIGKCLIVVLVLFIGVFIGMEKAHQGMQNMKGYEEPSLPSPVSIHEGEDGQIEAEVLGSEIQHADQLSKKKEDLEKIGTFNIFSSMGKALASFVREATDALIQFFLKLFSS</sequence>
<evidence type="ECO:0000313" key="2">
    <source>
        <dbReference type="Proteomes" id="UP001597301"/>
    </source>
</evidence>
<dbReference type="Pfam" id="PF12438">
    <property type="entry name" value="DUF3679"/>
    <property type="match status" value="1"/>
</dbReference>
<gene>
    <name evidence="1" type="ORF">ACFSCZ_01695</name>
</gene>